<dbReference type="InterPro" id="IPR036942">
    <property type="entry name" value="Beta-barrel_TonB_sf"/>
</dbReference>
<dbReference type="EMBL" id="VULU01000018">
    <property type="protein sequence ID" value="MSS48814.1"/>
    <property type="molecule type" value="Genomic_DNA"/>
</dbReference>
<dbReference type="Pfam" id="PF07715">
    <property type="entry name" value="Plug"/>
    <property type="match status" value="1"/>
</dbReference>
<evidence type="ECO:0000259" key="10">
    <source>
        <dbReference type="Pfam" id="PF07715"/>
    </source>
</evidence>
<reference evidence="15 16" key="1">
    <citation type="submission" date="2018-08" db="EMBL/GenBank/DDBJ databases">
        <title>A genome reference for cultivated species of the human gut microbiota.</title>
        <authorList>
            <person name="Zou Y."/>
            <person name="Xue W."/>
            <person name="Luo G."/>
        </authorList>
    </citation>
    <scope>NUCLEOTIDE SEQUENCE [LARGE SCALE GENOMIC DNA]</scope>
    <source>
        <strain evidence="14 16">AM09-18</strain>
        <strain evidence="13 15">OM08-13BH</strain>
    </source>
</reference>
<dbReference type="SUPFAM" id="SSF56935">
    <property type="entry name" value="Porins"/>
    <property type="match status" value="1"/>
</dbReference>
<dbReference type="InterPro" id="IPR037066">
    <property type="entry name" value="Plug_dom_sf"/>
</dbReference>
<organism evidence="13 15">
    <name type="scientific">Phocaeicola vulgatus</name>
    <name type="common">Bacteroides vulgatus</name>
    <dbReference type="NCBI Taxonomy" id="821"/>
    <lineage>
        <taxon>Bacteria</taxon>
        <taxon>Pseudomonadati</taxon>
        <taxon>Bacteroidota</taxon>
        <taxon>Bacteroidia</taxon>
        <taxon>Bacteroidales</taxon>
        <taxon>Bacteroidaceae</taxon>
        <taxon>Phocaeicola</taxon>
    </lineage>
</organism>
<gene>
    <name evidence="14" type="ORF">DW105_18675</name>
    <name evidence="13" type="ORF">DXC16_23985</name>
    <name evidence="11" type="ORF">FYJ30_11000</name>
    <name evidence="12" type="ORF">HKQ54_04190</name>
</gene>
<dbReference type="EMBL" id="JABDSH010000054">
    <property type="protein sequence ID" value="NMW35364.1"/>
    <property type="molecule type" value="Genomic_DNA"/>
</dbReference>
<dbReference type="PROSITE" id="PS52016">
    <property type="entry name" value="TONB_DEPENDENT_REC_3"/>
    <property type="match status" value="1"/>
</dbReference>
<dbReference type="SUPFAM" id="SSF49464">
    <property type="entry name" value="Carboxypeptidase regulatory domain-like"/>
    <property type="match status" value="1"/>
</dbReference>
<comment type="subcellular location">
    <subcellularLocation>
        <location evidence="1 8">Cell outer membrane</location>
        <topology evidence="1 8">Multi-pass membrane protein</topology>
    </subcellularLocation>
</comment>
<comment type="similarity">
    <text evidence="8">Belongs to the TonB-dependent receptor family.</text>
</comment>
<evidence type="ECO:0000313" key="17">
    <source>
        <dbReference type="Proteomes" id="UP000460950"/>
    </source>
</evidence>
<feature type="domain" description="TonB-dependent receptor plug" evidence="10">
    <location>
        <begin position="126"/>
        <end position="226"/>
    </location>
</feature>
<dbReference type="Proteomes" id="UP000283958">
    <property type="component" value="Unassembled WGS sequence"/>
</dbReference>
<keyword evidence="4 8" id="KW-0812">Transmembrane</keyword>
<dbReference type="GO" id="GO:0009279">
    <property type="term" value="C:cell outer membrane"/>
    <property type="evidence" value="ECO:0007669"/>
    <property type="project" value="UniProtKB-SubCell"/>
</dbReference>
<evidence type="ECO:0000313" key="15">
    <source>
        <dbReference type="Proteomes" id="UP000261003"/>
    </source>
</evidence>
<reference evidence="12 18" key="3">
    <citation type="submission" date="2020-04" db="EMBL/GenBank/DDBJ databases">
        <title>A novel gut-associated lysogenic phage, Bacteroides phage BV01, alters the host transcriptome and bile acid metabolism in Bacteroides vulgatus.</title>
        <authorList>
            <person name="Campbell D.E."/>
            <person name="Ly L."/>
            <person name="Ridlon J.M."/>
            <person name="Hsiao A."/>
            <person name="Degnan P.H."/>
        </authorList>
    </citation>
    <scope>NUCLEOTIDE SEQUENCE [LARGE SCALE GENOMIC DNA]</scope>
    <source>
        <strain evidence="12 18">VPI-4506</strain>
    </source>
</reference>
<reference evidence="11 17" key="2">
    <citation type="submission" date="2019-09" db="EMBL/GenBank/DDBJ databases">
        <title>In-depth cultivation of the pig gut microbiome towards novel bacterial diversity and tailored functional studies.</title>
        <authorList>
            <person name="Wylensek D."/>
            <person name="Hitch T.C.A."/>
            <person name="Clavel T."/>
        </authorList>
    </citation>
    <scope>NUCLEOTIDE SEQUENCE [LARGE SCALE GENOMIC DNA]</scope>
    <source>
        <strain evidence="11 17">WCA-389-WT-3C</strain>
    </source>
</reference>
<proteinExistence type="inferred from homology"/>
<dbReference type="Gene3D" id="2.170.130.10">
    <property type="entry name" value="TonB-dependent receptor, plug domain"/>
    <property type="match status" value="1"/>
</dbReference>
<dbReference type="Proteomes" id="UP000261003">
    <property type="component" value="Unassembled WGS sequence"/>
</dbReference>
<protein>
    <submittedName>
        <fullName evidence="11 13">TonB-dependent receptor</fullName>
    </submittedName>
</protein>
<name>A0A396B7V9_PHOVU</name>
<evidence type="ECO:0000256" key="6">
    <source>
        <dbReference type="ARBA" id="ARBA00023136"/>
    </source>
</evidence>
<dbReference type="InterPro" id="IPR008969">
    <property type="entry name" value="CarboxyPept-like_regulatory"/>
</dbReference>
<evidence type="ECO:0000256" key="5">
    <source>
        <dbReference type="ARBA" id="ARBA00022729"/>
    </source>
</evidence>
<evidence type="ECO:0000256" key="4">
    <source>
        <dbReference type="ARBA" id="ARBA00022692"/>
    </source>
</evidence>
<dbReference type="EMBL" id="QRMN01000062">
    <property type="protein sequence ID" value="RHJ71398.1"/>
    <property type="molecule type" value="Genomic_DNA"/>
</dbReference>
<accession>A0A396B7V9</accession>
<dbReference type="EMBL" id="QSTG01000090">
    <property type="protein sequence ID" value="RGM36070.1"/>
    <property type="molecule type" value="Genomic_DNA"/>
</dbReference>
<comment type="caution">
    <text evidence="13">The sequence shown here is derived from an EMBL/GenBank/DDBJ whole genome shotgun (WGS) entry which is preliminary data.</text>
</comment>
<keyword evidence="5 9" id="KW-0732">Signal</keyword>
<evidence type="ECO:0000313" key="13">
    <source>
        <dbReference type="EMBL" id="RGM36070.1"/>
    </source>
</evidence>
<feature type="chain" id="PRO_5044390402" evidence="9">
    <location>
        <begin position="24"/>
        <end position="794"/>
    </location>
</feature>
<evidence type="ECO:0000313" key="16">
    <source>
        <dbReference type="Proteomes" id="UP000283958"/>
    </source>
</evidence>
<feature type="signal peptide" evidence="9">
    <location>
        <begin position="1"/>
        <end position="23"/>
    </location>
</feature>
<keyword evidence="2 8" id="KW-0813">Transport</keyword>
<dbReference type="Gene3D" id="2.40.170.20">
    <property type="entry name" value="TonB-dependent receptor, beta-barrel domain"/>
    <property type="match status" value="1"/>
</dbReference>
<dbReference type="Proteomes" id="UP000460950">
    <property type="component" value="Unassembled WGS sequence"/>
</dbReference>
<evidence type="ECO:0000256" key="8">
    <source>
        <dbReference type="PROSITE-ProRule" id="PRU01360"/>
    </source>
</evidence>
<evidence type="ECO:0000256" key="3">
    <source>
        <dbReference type="ARBA" id="ARBA00022452"/>
    </source>
</evidence>
<dbReference type="AlphaFoldDB" id="A0A396B7V9"/>
<evidence type="ECO:0000256" key="2">
    <source>
        <dbReference type="ARBA" id="ARBA00022448"/>
    </source>
</evidence>
<keyword evidence="3 8" id="KW-1134">Transmembrane beta strand</keyword>
<evidence type="ECO:0000256" key="1">
    <source>
        <dbReference type="ARBA" id="ARBA00004571"/>
    </source>
</evidence>
<dbReference type="InterPro" id="IPR039426">
    <property type="entry name" value="TonB-dep_rcpt-like"/>
</dbReference>
<dbReference type="RefSeq" id="WP_070100169.1">
    <property type="nucleotide sequence ID" value="NZ_CAXSKM010000031.1"/>
</dbReference>
<dbReference type="GO" id="GO:0015344">
    <property type="term" value="F:siderophore uptake transmembrane transporter activity"/>
    <property type="evidence" value="ECO:0007669"/>
    <property type="project" value="TreeGrafter"/>
</dbReference>
<evidence type="ECO:0000313" key="11">
    <source>
        <dbReference type="EMBL" id="MSS48814.1"/>
    </source>
</evidence>
<evidence type="ECO:0000313" key="18">
    <source>
        <dbReference type="Proteomes" id="UP000555193"/>
    </source>
</evidence>
<evidence type="ECO:0000256" key="9">
    <source>
        <dbReference type="SAM" id="SignalP"/>
    </source>
</evidence>
<evidence type="ECO:0000256" key="7">
    <source>
        <dbReference type="ARBA" id="ARBA00023237"/>
    </source>
</evidence>
<dbReference type="GO" id="GO:0044718">
    <property type="term" value="P:siderophore transmembrane transport"/>
    <property type="evidence" value="ECO:0007669"/>
    <property type="project" value="TreeGrafter"/>
</dbReference>
<keyword evidence="13" id="KW-0675">Receptor</keyword>
<dbReference type="Pfam" id="PF13715">
    <property type="entry name" value="CarbopepD_reg_2"/>
    <property type="match status" value="1"/>
</dbReference>
<evidence type="ECO:0000313" key="12">
    <source>
        <dbReference type="EMBL" id="NMW35364.1"/>
    </source>
</evidence>
<keyword evidence="6 8" id="KW-0472">Membrane</keyword>
<evidence type="ECO:0000313" key="14">
    <source>
        <dbReference type="EMBL" id="RHJ71398.1"/>
    </source>
</evidence>
<dbReference type="PANTHER" id="PTHR30069">
    <property type="entry name" value="TONB-DEPENDENT OUTER MEMBRANE RECEPTOR"/>
    <property type="match status" value="1"/>
</dbReference>
<dbReference type="Proteomes" id="UP000555193">
    <property type="component" value="Unassembled WGS sequence"/>
</dbReference>
<sequence length="794" mass="90089">MKSRLIILLMCIFVILSSFEAYCQEVKYTISGTINSSQGEPLVGVTVKVGNGSSGTVTDIDGKYSLKVAKGRHKLTVSCIGYKEKIQILFVESNCTINFSLEEDVVMMNNVVVVGESKNTKVKSGVFSANAIDVSSKLSSIQTIANEVEKGIGVRIRRSGGIGSDYNLTLNGMGGNSIRYYVDGIPMAAKGESFSLENIPASIVDRVEVYKGVVPAYLGGDALGGAINIVTNESKKNYYDISYRVGSFNTHQVDFNAQIIEPKTGLTFKPSVGYNFSKNNYTMKGVRVLNPEKNEFETGDFKRFHDDYRSVFAQFETGFTNKLWADFLYVTASFTNVDKDIQTGATQDVVYGAAHRKNRSWNLGIRYRKKNFLAEGLTLSANASHTWQKSTTVDTAMVIYFWNGHHRPADYAELNSYPVIRYYNRPNTSARVNLDYRLAQHSSLNFNYLLNATVDRMNQETSDETKGDGGSTDYLTRHFLNLSYDLDLWSGKWHNTFFVKEFINTVRIEEKTVGSGASHTSGYDSERSRTSKWFTCYGFGTRYKLHSILSAKLSYEYSVRLPGAMELLGDGDNINANYALEPEKSNNYNVNLYGNWDCNSRLNVFYEAGVFYRDVHDFIMAVQDRETYTFKNLSRISIKGLETEVGLQYADKLLLKGNLSYEKAVDMMETKISDGKPNAAYKQQIPNRPSLYANINASYTFRNLLGADNKLRFEYDYQYVKWFYLTWSTFGHKDSKSIIPTQNCHNLSATFFWLDNRYSVSLECNNLFDQLLYDNYKLQKPGRALFCKFRMFFN</sequence>
<dbReference type="PANTHER" id="PTHR30069:SF29">
    <property type="entry name" value="HEMOGLOBIN AND HEMOGLOBIN-HAPTOGLOBIN-BINDING PROTEIN 1-RELATED"/>
    <property type="match status" value="1"/>
</dbReference>
<keyword evidence="7 8" id="KW-0998">Cell outer membrane</keyword>
<dbReference type="Gene3D" id="2.60.40.1120">
    <property type="entry name" value="Carboxypeptidase-like, regulatory domain"/>
    <property type="match status" value="1"/>
</dbReference>
<dbReference type="InterPro" id="IPR012910">
    <property type="entry name" value="Plug_dom"/>
</dbReference>